<gene>
    <name evidence="2" type="ORF">GCM10011510_14920</name>
</gene>
<feature type="transmembrane region" description="Helical" evidence="1">
    <location>
        <begin position="12"/>
        <end position="33"/>
    </location>
</feature>
<evidence type="ECO:0008006" key="4">
    <source>
        <dbReference type="Google" id="ProtNLM"/>
    </source>
</evidence>
<evidence type="ECO:0000313" key="3">
    <source>
        <dbReference type="Proteomes" id="UP000660801"/>
    </source>
</evidence>
<keyword evidence="1" id="KW-0812">Transmembrane</keyword>
<evidence type="ECO:0000256" key="1">
    <source>
        <dbReference type="SAM" id="Phobius"/>
    </source>
</evidence>
<keyword evidence="3" id="KW-1185">Reference proteome</keyword>
<name>A0A917A8Q9_9STRE</name>
<reference evidence="2" key="1">
    <citation type="journal article" date="2014" name="Int. J. Syst. Evol. Microbiol.">
        <title>Complete genome sequence of Corynebacterium casei LMG S-19264T (=DSM 44701T), isolated from a smear-ripened cheese.</title>
        <authorList>
            <consortium name="US DOE Joint Genome Institute (JGI-PGF)"/>
            <person name="Walter F."/>
            <person name="Albersmeier A."/>
            <person name="Kalinowski J."/>
            <person name="Ruckert C."/>
        </authorList>
    </citation>
    <scope>NUCLEOTIDE SEQUENCE</scope>
    <source>
        <strain evidence="2">CGMCC 1.15533</strain>
    </source>
</reference>
<organism evidence="2 3">
    <name type="scientific">Streptococcus himalayensis</name>
    <dbReference type="NCBI Taxonomy" id="1888195"/>
    <lineage>
        <taxon>Bacteria</taxon>
        <taxon>Bacillati</taxon>
        <taxon>Bacillota</taxon>
        <taxon>Bacilli</taxon>
        <taxon>Lactobacillales</taxon>
        <taxon>Streptococcaceae</taxon>
        <taxon>Streptococcus</taxon>
    </lineage>
</organism>
<keyword evidence="1" id="KW-0472">Membrane</keyword>
<dbReference type="Proteomes" id="UP000660801">
    <property type="component" value="Unassembled WGS sequence"/>
</dbReference>
<keyword evidence="1" id="KW-1133">Transmembrane helix</keyword>
<dbReference type="EMBL" id="BMJN01000026">
    <property type="protein sequence ID" value="GGE34611.1"/>
    <property type="molecule type" value="Genomic_DNA"/>
</dbReference>
<dbReference type="AlphaFoldDB" id="A0A917A8Q9"/>
<comment type="caution">
    <text evidence="2">The sequence shown here is derived from an EMBL/GenBank/DDBJ whole genome shotgun (WGS) entry which is preliminary data.</text>
</comment>
<evidence type="ECO:0000313" key="2">
    <source>
        <dbReference type="EMBL" id="GGE34611.1"/>
    </source>
</evidence>
<protein>
    <recommendedName>
        <fullName evidence="4">Phage membrane protein</fullName>
    </recommendedName>
</protein>
<dbReference type="RefSeq" id="WP_068993279.1">
    <property type="nucleotide sequence ID" value="NZ_BMJN01000026.1"/>
</dbReference>
<reference evidence="2" key="2">
    <citation type="submission" date="2020-09" db="EMBL/GenBank/DDBJ databases">
        <authorList>
            <person name="Sun Q."/>
            <person name="Zhou Y."/>
        </authorList>
    </citation>
    <scope>NUCLEOTIDE SEQUENCE</scope>
    <source>
        <strain evidence="2">CGMCC 1.15533</strain>
    </source>
</reference>
<accession>A0A917A8Q9</accession>
<proteinExistence type="predicted"/>
<sequence length="68" mass="8030">MIDEFNMPPEQLLLFIVALSIVNIFLWLHLGYFQLDTELKDKPEGKYTKKLQNANYGAYIQAQGRYYN</sequence>